<reference evidence="9 10" key="1">
    <citation type="submission" date="2020-01" db="EMBL/GenBank/DDBJ databases">
        <authorList>
            <person name="Kim M.K."/>
        </authorList>
    </citation>
    <scope>NUCLEOTIDE SEQUENCE [LARGE SCALE GENOMIC DNA]</scope>
    <source>
        <strain evidence="9 10">172606-1</strain>
    </source>
</reference>
<keyword evidence="3" id="KW-1003">Cell membrane</keyword>
<dbReference type="PANTHER" id="PTHR23522:SF4">
    <property type="entry name" value="NUCLEOSIDE PERMEASE NUPG-RELATED"/>
    <property type="match status" value="1"/>
</dbReference>
<dbReference type="PROSITE" id="PS50850">
    <property type="entry name" value="MFS"/>
    <property type="match status" value="1"/>
</dbReference>
<evidence type="ECO:0000313" key="10">
    <source>
        <dbReference type="Proteomes" id="UP000480178"/>
    </source>
</evidence>
<feature type="transmembrane region" description="Helical" evidence="7">
    <location>
        <begin position="332"/>
        <end position="353"/>
    </location>
</feature>
<dbReference type="AlphaFoldDB" id="A0A6C0GQR2"/>
<keyword evidence="4 7" id="KW-0812">Transmembrane</keyword>
<evidence type="ECO:0000256" key="5">
    <source>
        <dbReference type="ARBA" id="ARBA00022989"/>
    </source>
</evidence>
<evidence type="ECO:0000259" key="8">
    <source>
        <dbReference type="PROSITE" id="PS50850"/>
    </source>
</evidence>
<evidence type="ECO:0000256" key="3">
    <source>
        <dbReference type="ARBA" id="ARBA00022475"/>
    </source>
</evidence>
<feature type="transmembrane region" description="Helical" evidence="7">
    <location>
        <begin position="157"/>
        <end position="175"/>
    </location>
</feature>
<evidence type="ECO:0000256" key="7">
    <source>
        <dbReference type="SAM" id="Phobius"/>
    </source>
</evidence>
<dbReference type="Proteomes" id="UP000480178">
    <property type="component" value="Chromosome"/>
</dbReference>
<evidence type="ECO:0000256" key="6">
    <source>
        <dbReference type="ARBA" id="ARBA00023136"/>
    </source>
</evidence>
<proteinExistence type="predicted"/>
<sequence length="406" mass="44984">MNTGLRIQLSLMMFLQYFIWGSWYVTLGTYLLQTLKFTGEQNGLAYGAFAIAAIVAPFFVGMIADRFFATQKVLGILHIIGAGFMFLLTLINDFPTFYICLFVYTLCYTPTMALTNSICFRQLEKPGEQMPGIRVLGTVGWIAAGLFIDFLGVGTQATPMLIASVASLVLGFYCFSLPHTPPVKKEGPVTIREVLGLDALALMKNPSFAILVIASVLVCIPLSFYYSSANVFLVEAGVENVTSKMALGQASELIFMLLMPLFFVRLGVKKMMLLGMAAWIARYLLFAYGNNETAVWMFYGGILLHGICYDFFFLMGQIYVDNKAPVHLKSAAQGMITLATYGIGMLIGTWLSGKVVDAYSVTTNEVVSHQWQQIWMVPAFLSVGVLILFALFFREKEEKKKVSVQA</sequence>
<dbReference type="GO" id="GO:0015213">
    <property type="term" value="F:uridine transmembrane transporter activity"/>
    <property type="evidence" value="ECO:0007669"/>
    <property type="project" value="TreeGrafter"/>
</dbReference>
<dbReference type="PANTHER" id="PTHR23522">
    <property type="entry name" value="BLL5896 PROTEIN"/>
    <property type="match status" value="1"/>
</dbReference>
<evidence type="ECO:0000256" key="1">
    <source>
        <dbReference type="ARBA" id="ARBA00004651"/>
    </source>
</evidence>
<keyword evidence="6 7" id="KW-0472">Membrane</keyword>
<keyword evidence="5 7" id="KW-1133">Transmembrane helix</keyword>
<feature type="transmembrane region" description="Helical" evidence="7">
    <location>
        <begin position="132"/>
        <end position="151"/>
    </location>
</feature>
<dbReference type="InterPro" id="IPR004740">
    <property type="entry name" value="Nuc_H_symport"/>
</dbReference>
<feature type="transmembrane region" description="Helical" evidence="7">
    <location>
        <begin position="12"/>
        <end position="32"/>
    </location>
</feature>
<evidence type="ECO:0000256" key="2">
    <source>
        <dbReference type="ARBA" id="ARBA00022448"/>
    </source>
</evidence>
<keyword evidence="2" id="KW-0813">Transport</keyword>
<feature type="transmembrane region" description="Helical" evidence="7">
    <location>
        <begin position="73"/>
        <end position="90"/>
    </location>
</feature>
<feature type="transmembrane region" description="Helical" evidence="7">
    <location>
        <begin position="246"/>
        <end position="264"/>
    </location>
</feature>
<dbReference type="GO" id="GO:0005886">
    <property type="term" value="C:plasma membrane"/>
    <property type="evidence" value="ECO:0007669"/>
    <property type="project" value="UniProtKB-SubCell"/>
</dbReference>
<dbReference type="CDD" id="cd06177">
    <property type="entry name" value="MFS_NHS"/>
    <property type="match status" value="1"/>
</dbReference>
<dbReference type="EMBL" id="CP048222">
    <property type="protein sequence ID" value="QHT69840.1"/>
    <property type="molecule type" value="Genomic_DNA"/>
</dbReference>
<gene>
    <name evidence="9" type="ORF">GXP67_25935</name>
</gene>
<dbReference type="InterPro" id="IPR036259">
    <property type="entry name" value="MFS_trans_sf"/>
</dbReference>
<comment type="subcellular location">
    <subcellularLocation>
        <location evidence="1">Cell membrane</location>
        <topology evidence="1">Multi-pass membrane protein</topology>
    </subcellularLocation>
</comment>
<feature type="transmembrane region" description="Helical" evidence="7">
    <location>
        <begin position="96"/>
        <end position="120"/>
    </location>
</feature>
<dbReference type="KEGG" id="rhoz:GXP67_25935"/>
<keyword evidence="10" id="KW-1185">Reference proteome</keyword>
<dbReference type="InterPro" id="IPR020846">
    <property type="entry name" value="MFS_dom"/>
</dbReference>
<evidence type="ECO:0000313" key="9">
    <source>
        <dbReference type="EMBL" id="QHT69840.1"/>
    </source>
</evidence>
<evidence type="ECO:0000256" key="4">
    <source>
        <dbReference type="ARBA" id="ARBA00022692"/>
    </source>
</evidence>
<dbReference type="SUPFAM" id="SSF103473">
    <property type="entry name" value="MFS general substrate transporter"/>
    <property type="match status" value="1"/>
</dbReference>
<name>A0A6C0GQR2_9BACT</name>
<feature type="transmembrane region" description="Helical" evidence="7">
    <location>
        <begin position="271"/>
        <end position="290"/>
    </location>
</feature>
<organism evidence="9 10">
    <name type="scientific">Rhodocytophaga rosea</name>
    <dbReference type="NCBI Taxonomy" id="2704465"/>
    <lineage>
        <taxon>Bacteria</taxon>
        <taxon>Pseudomonadati</taxon>
        <taxon>Bacteroidota</taxon>
        <taxon>Cytophagia</taxon>
        <taxon>Cytophagales</taxon>
        <taxon>Rhodocytophagaceae</taxon>
        <taxon>Rhodocytophaga</taxon>
    </lineage>
</organism>
<dbReference type="Pfam" id="PF03825">
    <property type="entry name" value="Nuc_H_symport"/>
    <property type="match status" value="1"/>
</dbReference>
<dbReference type="GO" id="GO:0015212">
    <property type="term" value="F:cytidine transmembrane transporter activity"/>
    <property type="evidence" value="ECO:0007669"/>
    <property type="project" value="TreeGrafter"/>
</dbReference>
<feature type="transmembrane region" description="Helical" evidence="7">
    <location>
        <begin position="373"/>
        <end position="393"/>
    </location>
</feature>
<feature type="domain" description="Major facilitator superfamily (MFS) profile" evidence="8">
    <location>
        <begin position="159"/>
        <end position="406"/>
    </location>
</feature>
<dbReference type="Gene3D" id="1.20.1250.20">
    <property type="entry name" value="MFS general substrate transporter like domains"/>
    <property type="match status" value="2"/>
</dbReference>
<feature type="transmembrane region" description="Helical" evidence="7">
    <location>
        <begin position="296"/>
        <end position="320"/>
    </location>
</feature>
<feature type="transmembrane region" description="Helical" evidence="7">
    <location>
        <begin position="44"/>
        <end position="64"/>
    </location>
</feature>
<protein>
    <submittedName>
        <fullName evidence="9">Nucleoside permease</fullName>
    </submittedName>
</protein>
<feature type="transmembrane region" description="Helical" evidence="7">
    <location>
        <begin position="208"/>
        <end position="226"/>
    </location>
</feature>
<dbReference type="RefSeq" id="WP_162445824.1">
    <property type="nucleotide sequence ID" value="NZ_CP048222.1"/>
</dbReference>
<accession>A0A6C0GQR2</accession>